<evidence type="ECO:0000313" key="2">
    <source>
        <dbReference type="Proteomes" id="UP000027180"/>
    </source>
</evidence>
<dbReference type="AlphaFoldDB" id="A0A060I8G9"/>
<dbReference type="Proteomes" id="UP000027180">
    <property type="component" value="Plasmid pRetIE4771b"/>
</dbReference>
<gene>
    <name evidence="1" type="ORF">IE4771_PB00281</name>
</gene>
<reference evidence="1 2" key="1">
    <citation type="submission" date="2013-12" db="EMBL/GenBank/DDBJ databases">
        <title>Complete genome sequence of Rhizobium etli bv. mimosae IE4771.</title>
        <authorList>
            <person name="Bustos P."/>
            <person name="Santamaria R.I."/>
            <person name="Lozano L."/>
            <person name="Ormeno-Orrillo E."/>
            <person name="Rogel M.A."/>
            <person name="Romero D."/>
            <person name="Cevallos M.A."/>
            <person name="Martinez-Romero E."/>
            <person name="Gonzalez V."/>
        </authorList>
    </citation>
    <scope>NUCLEOTIDE SEQUENCE [LARGE SCALE GENOMIC DNA]</scope>
    <source>
        <strain evidence="1 2">IE4771</strain>
        <plasmid evidence="2">Plasmid pRetIE4771b</plasmid>
    </source>
</reference>
<keyword evidence="1" id="KW-0614">Plasmid</keyword>
<dbReference type="OrthoDB" id="7060006at2"/>
<sequence length="460" mass="51624">MTKETQAIVEQLLNGWSGERAPMPSVQPLLSIVGPADEEQMSALTGAVVTDIHNASNDLLAHYLGWTIKALGEWQPDADRYGLRLTAGLVAVKFWDIGDGFWAKLSQHHPQHEGLVSGLKRLVSGAKTEVVVPIGAPQYEIEILESLRKAEARGDWAELEAKTSAFRDRNEHTYPLTEAIRGLYRLAPNELIALADRQTTWFDVRPLAGALRTADALELACRSASGLVRFAALEAVLRLRRPLTALETEALANLFREMSSDEEAWPSWLSVFNRSPTRFPHIQHALGQALPRCTDIALRAYVDSINLSTPTAHGRIEVAVCLSEFSATASMEARRSLSRRAWDRWTIWNFGVEGNDETATADKSELDYAVLMWLGSFEDKESVTQEMQRVESEFLLIEKDWHSDIMGLQRKVSRLTARWKIYAIAQLKGADAPDAYFGEDAPTMDFPMSDFHRYRYAPIR</sequence>
<accession>A0A060I8G9</accession>
<geneLocation type="plasmid" evidence="1 2">
    <name>pRetIE4771b</name>
</geneLocation>
<dbReference type="RefSeq" id="WP_040140546.1">
    <property type="nucleotide sequence ID" value="NZ_CP006988.1"/>
</dbReference>
<proteinExistence type="predicted"/>
<dbReference type="HOGENOM" id="CLU_564608_0_0_5"/>
<name>A0A060I8G9_RHIET</name>
<evidence type="ECO:0000313" key="1">
    <source>
        <dbReference type="EMBL" id="AIC30009.1"/>
    </source>
</evidence>
<organism evidence="1 2">
    <name type="scientific">Rhizobium etli bv. mimosae str. IE4771</name>
    <dbReference type="NCBI Taxonomy" id="1432050"/>
    <lineage>
        <taxon>Bacteria</taxon>
        <taxon>Pseudomonadati</taxon>
        <taxon>Pseudomonadota</taxon>
        <taxon>Alphaproteobacteria</taxon>
        <taxon>Hyphomicrobiales</taxon>
        <taxon>Rhizobiaceae</taxon>
        <taxon>Rhizobium/Agrobacterium group</taxon>
        <taxon>Rhizobium</taxon>
    </lineage>
</organism>
<protein>
    <submittedName>
        <fullName evidence="1">Uncharacterized protein</fullName>
    </submittedName>
</protein>
<dbReference type="EMBL" id="CP006988">
    <property type="protein sequence ID" value="AIC30009.1"/>
    <property type="molecule type" value="Genomic_DNA"/>
</dbReference>
<dbReference type="KEGG" id="rei:IE4771_PB00281"/>